<dbReference type="PRINTS" id="PR00111">
    <property type="entry name" value="ABHYDROLASE"/>
</dbReference>
<gene>
    <name evidence="3" type="ORF">BZM27_48845</name>
</gene>
<dbReference type="PRINTS" id="PR00412">
    <property type="entry name" value="EPOXHYDRLASE"/>
</dbReference>
<accession>A0A4V6N9C4</accession>
<evidence type="ECO:0000313" key="4">
    <source>
        <dbReference type="Proteomes" id="UP000294200"/>
    </source>
</evidence>
<comment type="caution">
    <text evidence="3">The sequence shown here is derived from an EMBL/GenBank/DDBJ whole genome shotgun (WGS) entry which is preliminary data.</text>
</comment>
<evidence type="ECO:0000259" key="2">
    <source>
        <dbReference type="Pfam" id="PF00561"/>
    </source>
</evidence>
<dbReference type="SUPFAM" id="SSF53474">
    <property type="entry name" value="alpha/beta-Hydrolases"/>
    <property type="match status" value="1"/>
</dbReference>
<dbReference type="InterPro" id="IPR000073">
    <property type="entry name" value="AB_hydrolase_1"/>
</dbReference>
<dbReference type="Proteomes" id="UP000294200">
    <property type="component" value="Unassembled WGS sequence"/>
</dbReference>
<keyword evidence="4" id="KW-1185">Reference proteome</keyword>
<evidence type="ECO:0000256" key="1">
    <source>
        <dbReference type="SAM" id="SignalP"/>
    </source>
</evidence>
<dbReference type="InterPro" id="IPR000639">
    <property type="entry name" value="Epox_hydrolase-like"/>
</dbReference>
<dbReference type="EMBL" id="MWML01000420">
    <property type="protein sequence ID" value="TCG03388.1"/>
    <property type="molecule type" value="Genomic_DNA"/>
</dbReference>
<dbReference type="Pfam" id="PF00561">
    <property type="entry name" value="Abhydrolase_1"/>
    <property type="match status" value="1"/>
</dbReference>
<dbReference type="GO" id="GO:0004301">
    <property type="term" value="F:epoxide hydrolase activity"/>
    <property type="evidence" value="ECO:0007669"/>
    <property type="project" value="TreeGrafter"/>
</dbReference>
<name>A0A4V6N9C4_9BURK</name>
<evidence type="ECO:0000313" key="3">
    <source>
        <dbReference type="EMBL" id="TCG03388.1"/>
    </source>
</evidence>
<sequence>MKKSFLTLITSLAASFAVAANDNTHLSARSSAARYPTTYRTVKVDGLDIFYREAGPSDAPTILLLHGFPSSSRMFEPLFARLADRYHLVALDYPGFGHSSAPSQTDFAYTFDHIASVTNDFVEALGFRRYVLYMQDYGGPIGFRLAMAHPERVAGLVVQNAVAHEDGLGPLWEKRRAFWADREANEAALQGNFLSLEATKQRHLGSTPNPERYDPDLWADEYAFLNRPGQKEIQTELFYDYRTNVASYPAWQDWMRTAQPAALVVWGRYDPSFQVAEAAAYARDLPKADIHVIDAGHFALDEQPDAIAALVHGFMRRLPRG</sequence>
<keyword evidence="3" id="KW-0378">Hydrolase</keyword>
<feature type="signal peptide" evidence="1">
    <location>
        <begin position="1"/>
        <end position="19"/>
    </location>
</feature>
<feature type="chain" id="PRO_5020389212" evidence="1">
    <location>
        <begin position="20"/>
        <end position="321"/>
    </location>
</feature>
<protein>
    <submittedName>
        <fullName evidence="3">Alpha/beta hydrolase</fullName>
    </submittedName>
</protein>
<dbReference type="PANTHER" id="PTHR42977:SF1">
    <property type="entry name" value="BLR6576 PROTEIN"/>
    <property type="match status" value="1"/>
</dbReference>
<dbReference type="InterPro" id="IPR029058">
    <property type="entry name" value="AB_hydrolase_fold"/>
</dbReference>
<proteinExistence type="predicted"/>
<organism evidence="3 4">
    <name type="scientific">Paraburkholderia steynii</name>
    <dbReference type="NCBI Taxonomy" id="1245441"/>
    <lineage>
        <taxon>Bacteria</taxon>
        <taxon>Pseudomonadati</taxon>
        <taxon>Pseudomonadota</taxon>
        <taxon>Betaproteobacteria</taxon>
        <taxon>Burkholderiales</taxon>
        <taxon>Burkholderiaceae</taxon>
        <taxon>Paraburkholderia</taxon>
    </lineage>
</organism>
<dbReference type="InterPro" id="IPR051340">
    <property type="entry name" value="Haloalkane_dehalogenase"/>
</dbReference>
<keyword evidence="1" id="KW-0732">Signal</keyword>
<feature type="domain" description="AB hydrolase-1" evidence="2">
    <location>
        <begin position="60"/>
        <end position="303"/>
    </location>
</feature>
<dbReference type="PANTHER" id="PTHR42977">
    <property type="entry name" value="HYDROLASE-RELATED"/>
    <property type="match status" value="1"/>
</dbReference>
<reference evidence="3 4" key="1">
    <citation type="submission" date="2017-02" db="EMBL/GenBank/DDBJ databases">
        <title>Paraburkholderia sophoroidis sp. nov. and Paraburkholderia steynii sp. nov. rhizobial symbionts of the fynbos legume Hypocalyptus sophoroides.</title>
        <authorList>
            <person name="Steenkamp E.T."/>
            <person name="Beukes C.W."/>
            <person name="Van Zyl E."/>
            <person name="Avontuur J."/>
            <person name="Chan W.Y."/>
            <person name="Hassen A."/>
            <person name="Palmer M."/>
            <person name="Mthombeni L."/>
            <person name="Phalane F."/>
            <person name="Sereme K."/>
            <person name="Venter S.N."/>
        </authorList>
    </citation>
    <scope>NUCLEOTIDE SEQUENCE [LARGE SCALE GENOMIC DNA]</scope>
    <source>
        <strain evidence="3 4">HC1.1ba</strain>
    </source>
</reference>
<dbReference type="AlphaFoldDB" id="A0A4V6N9C4"/>
<dbReference type="Gene3D" id="3.40.50.1820">
    <property type="entry name" value="alpha/beta hydrolase"/>
    <property type="match status" value="1"/>
</dbReference>